<dbReference type="Gene3D" id="3.40.50.1820">
    <property type="entry name" value="alpha/beta hydrolase"/>
    <property type="match status" value="1"/>
</dbReference>
<comment type="similarity">
    <text evidence="1 3">Belongs to the type-B carboxylesterase/lipase family.</text>
</comment>
<evidence type="ECO:0000256" key="1">
    <source>
        <dbReference type="ARBA" id="ARBA00005964"/>
    </source>
</evidence>
<accession>A0A7D8Z2W0</accession>
<dbReference type="AlphaFoldDB" id="A0A7D8Z2W0"/>
<dbReference type="EMBL" id="QKWK01000002">
    <property type="protein sequence ID" value="TXT13270.1"/>
    <property type="molecule type" value="Genomic_DNA"/>
</dbReference>
<gene>
    <name evidence="5" type="ORF">VHUM_00637</name>
</gene>
<name>A0A7D8Z2W0_VANHU</name>
<organism evidence="5 6">
    <name type="scientific">Vanrija humicola</name>
    <name type="common">Yeast</name>
    <name type="synonym">Cryptococcus humicola</name>
    <dbReference type="NCBI Taxonomy" id="5417"/>
    <lineage>
        <taxon>Eukaryota</taxon>
        <taxon>Fungi</taxon>
        <taxon>Dikarya</taxon>
        <taxon>Basidiomycota</taxon>
        <taxon>Agaricomycotina</taxon>
        <taxon>Tremellomycetes</taxon>
        <taxon>Trichosporonales</taxon>
        <taxon>Trichosporonaceae</taxon>
        <taxon>Vanrija</taxon>
    </lineage>
</organism>
<dbReference type="InterPro" id="IPR019826">
    <property type="entry name" value="Carboxylesterase_B_AS"/>
</dbReference>
<evidence type="ECO:0000256" key="3">
    <source>
        <dbReference type="RuleBase" id="RU361235"/>
    </source>
</evidence>
<dbReference type="InterPro" id="IPR002018">
    <property type="entry name" value="CarbesteraseB"/>
</dbReference>
<dbReference type="InterPro" id="IPR019819">
    <property type="entry name" value="Carboxylesterase_B_CS"/>
</dbReference>
<dbReference type="Pfam" id="PF00135">
    <property type="entry name" value="COesterase"/>
    <property type="match status" value="1"/>
</dbReference>
<comment type="caution">
    <text evidence="5">The sequence shown here is derived from an EMBL/GenBank/DDBJ whole genome shotgun (WGS) entry which is preliminary data.</text>
</comment>
<dbReference type="PANTHER" id="PTHR11559">
    <property type="entry name" value="CARBOXYLESTERASE"/>
    <property type="match status" value="1"/>
</dbReference>
<keyword evidence="6" id="KW-1185">Reference proteome</keyword>
<evidence type="ECO:0000313" key="6">
    <source>
        <dbReference type="Proteomes" id="UP000473826"/>
    </source>
</evidence>
<evidence type="ECO:0000313" key="5">
    <source>
        <dbReference type="EMBL" id="TXT13270.1"/>
    </source>
</evidence>
<sequence length="433" mass="45781">MLSSPVNATALSNACMQKPNALTFGAPGVSEDCLYLNVVTPAGASASAGTKLPVLVWIYGGSFTEGTGATYTFPILPNWAQQIKRPVVLVTFNYRLGIFGWGYGKEIAAHGAANLGLRDQNLALEWVQEHIHAFGGDPAKVTVFGESAGAISIANLMLDTETDLFRGAIMQSGAQSTLPVGPVEATWQKPYDDLLGLAGCAAEEAGFQCLKALDATKLQEAATKLKGQIQYMGSFIFGPSIDGDLIPDRTTVLLAAGRYKHIPFITGNVQDEGTGFIPQSSLLGSEAALGILVNAILPRPAPQAVVAKVLKAYPDDPALGSPYGTGNNTFGLPSTWKRATSILGDAAFQSRRRDFLRTVNSQGWTQTWSYNFKGPTPGTAPVLGYPHGTDVFYWFGYVSPQAASVGSASAGSLLPKGYSAADVTLSQHMMSYV</sequence>
<dbReference type="PROSITE" id="PS00122">
    <property type="entry name" value="CARBOXYLESTERASE_B_1"/>
    <property type="match status" value="1"/>
</dbReference>
<dbReference type="GO" id="GO:0016787">
    <property type="term" value="F:hydrolase activity"/>
    <property type="evidence" value="ECO:0007669"/>
    <property type="project" value="UniProtKB-KW"/>
</dbReference>
<evidence type="ECO:0000259" key="4">
    <source>
        <dbReference type="Pfam" id="PF00135"/>
    </source>
</evidence>
<dbReference type="Proteomes" id="UP000473826">
    <property type="component" value="Unassembled WGS sequence"/>
</dbReference>
<keyword evidence="2 3" id="KW-0378">Hydrolase</keyword>
<dbReference type="OrthoDB" id="408631at2759"/>
<dbReference type="InterPro" id="IPR029058">
    <property type="entry name" value="AB_hydrolase_fold"/>
</dbReference>
<proteinExistence type="inferred from homology"/>
<dbReference type="SUPFAM" id="SSF53474">
    <property type="entry name" value="alpha/beta-Hydrolases"/>
    <property type="match status" value="1"/>
</dbReference>
<dbReference type="EC" id="3.1.1.-" evidence="3"/>
<dbReference type="InterPro" id="IPR050309">
    <property type="entry name" value="Type-B_Carboxylest/Lipase"/>
</dbReference>
<dbReference type="PROSITE" id="PS00941">
    <property type="entry name" value="CARBOXYLESTERASE_B_2"/>
    <property type="match status" value="1"/>
</dbReference>
<reference evidence="5 6" key="1">
    <citation type="journal article" date="2019" name="PLoS Genet.">
        <title>Convergent evolution of linked mating-type loci in basidiomycete fungi.</title>
        <authorList>
            <person name="Sun S."/>
            <person name="Coelho M.A."/>
            <person name="Heitman J."/>
            <person name="Nowrousian M."/>
        </authorList>
    </citation>
    <scope>NUCLEOTIDE SEQUENCE [LARGE SCALE GENOMIC DNA]</scope>
    <source>
        <strain evidence="5 6">CBS 4282</strain>
    </source>
</reference>
<protein>
    <recommendedName>
        <fullName evidence="3">Carboxylic ester hydrolase</fullName>
        <ecNumber evidence="3">3.1.1.-</ecNumber>
    </recommendedName>
</protein>
<evidence type="ECO:0000256" key="2">
    <source>
        <dbReference type="ARBA" id="ARBA00022801"/>
    </source>
</evidence>
<feature type="domain" description="Carboxylesterase type B" evidence="4">
    <location>
        <begin position="5"/>
        <end position="432"/>
    </location>
</feature>